<dbReference type="PANTHER" id="PTHR45822">
    <property type="entry name" value="FREE FATTY ACID RECEPTOR 2-RELATED"/>
    <property type="match status" value="1"/>
</dbReference>
<feature type="non-terminal residue" evidence="7">
    <location>
        <position position="1"/>
    </location>
</feature>
<evidence type="ECO:0000259" key="6">
    <source>
        <dbReference type="PROSITE" id="PS50262"/>
    </source>
</evidence>
<dbReference type="AlphaFoldDB" id="A0A7L2AD19"/>
<evidence type="ECO:0000256" key="3">
    <source>
        <dbReference type="ARBA" id="ARBA00022989"/>
    </source>
</evidence>
<keyword evidence="3 5" id="KW-1133">Transmembrane helix</keyword>
<organism evidence="7 8">
    <name type="scientific">Leiothrix lutea</name>
    <name type="common">Red-billed leiothrix</name>
    <name type="synonym">Sylvia lutea</name>
    <dbReference type="NCBI Taxonomy" id="36275"/>
    <lineage>
        <taxon>Eukaryota</taxon>
        <taxon>Metazoa</taxon>
        <taxon>Chordata</taxon>
        <taxon>Craniata</taxon>
        <taxon>Vertebrata</taxon>
        <taxon>Euteleostomi</taxon>
        <taxon>Archelosauria</taxon>
        <taxon>Archosauria</taxon>
        <taxon>Dinosauria</taxon>
        <taxon>Saurischia</taxon>
        <taxon>Theropoda</taxon>
        <taxon>Coelurosauria</taxon>
        <taxon>Aves</taxon>
        <taxon>Neognathae</taxon>
        <taxon>Neoaves</taxon>
        <taxon>Telluraves</taxon>
        <taxon>Australaves</taxon>
        <taxon>Passeriformes</taxon>
        <taxon>Sylvioidea</taxon>
        <taxon>Leiothrichidae</taxon>
        <taxon>Leiothrix</taxon>
    </lineage>
</organism>
<dbReference type="PANTHER" id="PTHR45822:SF5">
    <property type="entry name" value="FREE FATTY ACID RECEPTOR 2"/>
    <property type="match status" value="1"/>
</dbReference>
<dbReference type="PRINTS" id="PR00237">
    <property type="entry name" value="GPCRRHODOPSN"/>
</dbReference>
<dbReference type="GO" id="GO:0005886">
    <property type="term" value="C:plasma membrane"/>
    <property type="evidence" value="ECO:0007669"/>
    <property type="project" value="TreeGrafter"/>
</dbReference>
<comment type="caution">
    <text evidence="7">The sequence shown here is derived from an EMBL/GenBank/DDBJ whole genome shotgun (WGS) entry which is preliminary data.</text>
</comment>
<dbReference type="EMBL" id="VXBY01009720">
    <property type="protein sequence ID" value="NXP43114.1"/>
    <property type="molecule type" value="Genomic_DNA"/>
</dbReference>
<evidence type="ECO:0000313" key="7">
    <source>
        <dbReference type="EMBL" id="NXP43114.1"/>
    </source>
</evidence>
<dbReference type="InterPro" id="IPR000276">
    <property type="entry name" value="GPCR_Rhodpsn"/>
</dbReference>
<gene>
    <name evidence="7" type="primary">Ffar3_1</name>
    <name evidence="7" type="ORF">LEILUT_R14584</name>
</gene>
<accession>A0A7L2AD19</accession>
<proteinExistence type="predicted"/>
<dbReference type="GO" id="GO:0071398">
    <property type="term" value="P:cellular response to fatty acid"/>
    <property type="evidence" value="ECO:0007669"/>
    <property type="project" value="TreeGrafter"/>
</dbReference>
<evidence type="ECO:0000256" key="1">
    <source>
        <dbReference type="ARBA" id="ARBA00004370"/>
    </source>
</evidence>
<evidence type="ECO:0000256" key="2">
    <source>
        <dbReference type="ARBA" id="ARBA00022692"/>
    </source>
</evidence>
<feature type="domain" description="G-protein coupled receptors family 1 profile" evidence="6">
    <location>
        <begin position="31"/>
        <end position="79"/>
    </location>
</feature>
<reference evidence="7 8" key="1">
    <citation type="submission" date="2019-09" db="EMBL/GenBank/DDBJ databases">
        <title>Bird 10,000 Genomes (B10K) Project - Family phase.</title>
        <authorList>
            <person name="Zhang G."/>
        </authorList>
    </citation>
    <scope>NUCLEOTIDE SEQUENCE [LARGE SCALE GENOMIC DNA]</scope>
    <source>
        <strain evidence="7">B10K-DU-002-43</strain>
        <tissue evidence="7">Muscle</tissue>
    </source>
</reference>
<feature type="non-terminal residue" evidence="7">
    <location>
        <position position="79"/>
    </location>
</feature>
<keyword evidence="4 5" id="KW-0472">Membrane</keyword>
<evidence type="ECO:0000256" key="4">
    <source>
        <dbReference type="ARBA" id="ARBA00023136"/>
    </source>
</evidence>
<dbReference type="Proteomes" id="UP000524007">
    <property type="component" value="Unassembled WGS sequence"/>
</dbReference>
<dbReference type="PROSITE" id="PS50262">
    <property type="entry name" value="G_PROTEIN_RECEP_F1_2"/>
    <property type="match status" value="1"/>
</dbReference>
<keyword evidence="8" id="KW-1185">Reference proteome</keyword>
<sequence length="79" mass="8146">PPADHPPPPATMSSALVLAVYALTFSVGLPANAFTLAALAAKSRRRPSPAEPGRASLTTADLLLLNLTSADLLLLLFLP</sequence>
<dbReference type="GO" id="GO:0004930">
    <property type="term" value="F:G protein-coupled receptor activity"/>
    <property type="evidence" value="ECO:0007669"/>
    <property type="project" value="InterPro"/>
</dbReference>
<dbReference type="SUPFAM" id="SSF81321">
    <property type="entry name" value="Family A G protein-coupled receptor-like"/>
    <property type="match status" value="1"/>
</dbReference>
<protein>
    <submittedName>
        <fullName evidence="7">FFAR3 protein</fullName>
    </submittedName>
</protein>
<dbReference type="Gene3D" id="1.20.1070.10">
    <property type="entry name" value="Rhodopsin 7-helix transmembrane proteins"/>
    <property type="match status" value="1"/>
</dbReference>
<dbReference type="InterPro" id="IPR017452">
    <property type="entry name" value="GPCR_Rhodpsn_7TM"/>
</dbReference>
<evidence type="ECO:0000313" key="8">
    <source>
        <dbReference type="Proteomes" id="UP000524007"/>
    </source>
</evidence>
<name>A0A7L2AD19_LEILU</name>
<keyword evidence="2 5" id="KW-0812">Transmembrane</keyword>
<evidence type="ECO:0000256" key="5">
    <source>
        <dbReference type="SAM" id="Phobius"/>
    </source>
</evidence>
<feature type="transmembrane region" description="Helical" evidence="5">
    <location>
        <begin position="15"/>
        <end position="41"/>
    </location>
</feature>
<comment type="subcellular location">
    <subcellularLocation>
        <location evidence="1">Membrane</location>
    </subcellularLocation>
</comment>